<dbReference type="GO" id="GO:0016020">
    <property type="term" value="C:membrane"/>
    <property type="evidence" value="ECO:0007669"/>
    <property type="project" value="UniProtKB-SubCell"/>
</dbReference>
<feature type="chain" id="PRO_5040202473" evidence="3">
    <location>
        <begin position="21"/>
        <end position="179"/>
    </location>
</feature>
<dbReference type="InterPro" id="IPR025287">
    <property type="entry name" value="WAK_GUB"/>
</dbReference>
<gene>
    <name evidence="5" type="ORF">OIU79_023369</name>
</gene>
<accession>A0A9Q1A8T9</accession>
<comment type="subcellular location">
    <subcellularLocation>
        <location evidence="1">Membrane</location>
        <topology evidence="1">Single-pass membrane protein</topology>
    </subcellularLocation>
</comment>
<keyword evidence="6" id="KW-1185">Reference proteome</keyword>
<reference evidence="5" key="2">
    <citation type="journal article" date="2023" name="Int. J. Mol. Sci.">
        <title>De Novo Assembly and Annotation of 11 Diverse Shrub Willow (Salix) Genomes Reveals Novel Gene Organization in Sex-Linked Regions.</title>
        <authorList>
            <person name="Hyden B."/>
            <person name="Feng K."/>
            <person name="Yates T.B."/>
            <person name="Jawdy S."/>
            <person name="Cereghino C."/>
            <person name="Smart L.B."/>
            <person name="Muchero W."/>
        </authorList>
    </citation>
    <scope>NUCLEOTIDE SEQUENCE</scope>
    <source>
        <tissue evidence="5">Shoot tip</tissue>
    </source>
</reference>
<feature type="signal peptide" evidence="3">
    <location>
        <begin position="1"/>
        <end position="20"/>
    </location>
</feature>
<organism evidence="5 6">
    <name type="scientific">Salix purpurea</name>
    <name type="common">Purple osier willow</name>
    <dbReference type="NCBI Taxonomy" id="77065"/>
    <lineage>
        <taxon>Eukaryota</taxon>
        <taxon>Viridiplantae</taxon>
        <taxon>Streptophyta</taxon>
        <taxon>Embryophyta</taxon>
        <taxon>Tracheophyta</taxon>
        <taxon>Spermatophyta</taxon>
        <taxon>Magnoliopsida</taxon>
        <taxon>eudicotyledons</taxon>
        <taxon>Gunneridae</taxon>
        <taxon>Pentapetalae</taxon>
        <taxon>rosids</taxon>
        <taxon>fabids</taxon>
        <taxon>Malpighiales</taxon>
        <taxon>Salicaceae</taxon>
        <taxon>Saliceae</taxon>
        <taxon>Salix</taxon>
    </lineage>
</organism>
<dbReference type="PANTHER" id="PTHR33355">
    <property type="entry name" value="WALL-ASSOCIATED RECEPTOR KINASE CARBOXY-TERMINAL PROTEIN-RELATED"/>
    <property type="match status" value="1"/>
</dbReference>
<keyword evidence="5" id="KW-0418">Kinase</keyword>
<dbReference type="Pfam" id="PF13947">
    <property type="entry name" value="GUB_WAK_bind"/>
    <property type="match status" value="1"/>
</dbReference>
<dbReference type="PANTHER" id="PTHR33355:SF14">
    <property type="entry name" value="WALL-ASSOCIATED RECEPTOR KINASE GALACTURONAN-BINDING DOMAIN-CONTAINING PROTEIN"/>
    <property type="match status" value="1"/>
</dbReference>
<dbReference type="OrthoDB" id="1466077at2759"/>
<evidence type="ECO:0000256" key="2">
    <source>
        <dbReference type="ARBA" id="ARBA00022729"/>
    </source>
</evidence>
<proteinExistence type="predicted"/>
<keyword evidence="5" id="KW-0808">Transferase</keyword>
<keyword evidence="2 3" id="KW-0732">Signal</keyword>
<dbReference type="Proteomes" id="UP001151532">
    <property type="component" value="Chromosome 13"/>
</dbReference>
<dbReference type="GO" id="GO:0016301">
    <property type="term" value="F:kinase activity"/>
    <property type="evidence" value="ECO:0007669"/>
    <property type="project" value="UniProtKB-KW"/>
</dbReference>
<keyword evidence="5" id="KW-0675">Receptor</keyword>
<evidence type="ECO:0000256" key="1">
    <source>
        <dbReference type="ARBA" id="ARBA00004167"/>
    </source>
</evidence>
<protein>
    <submittedName>
        <fullName evidence="5">WALL-ASSOCIATED RECEPTOR KINASE-LIKE PROTEIN</fullName>
    </submittedName>
</protein>
<reference evidence="5" key="1">
    <citation type="submission" date="2022-11" db="EMBL/GenBank/DDBJ databases">
        <authorList>
            <person name="Hyden B.L."/>
            <person name="Feng K."/>
            <person name="Yates T."/>
            <person name="Jawdy S."/>
            <person name="Smart L.B."/>
            <person name="Muchero W."/>
        </authorList>
    </citation>
    <scope>NUCLEOTIDE SEQUENCE</scope>
    <source>
        <tissue evidence="5">Shoot tip</tissue>
    </source>
</reference>
<feature type="domain" description="Wall-associated receptor kinase galacturonan-binding" evidence="4">
    <location>
        <begin position="21"/>
        <end position="71"/>
    </location>
</feature>
<evidence type="ECO:0000256" key="3">
    <source>
        <dbReference type="SAM" id="SignalP"/>
    </source>
</evidence>
<dbReference type="GO" id="GO:0030247">
    <property type="term" value="F:polysaccharide binding"/>
    <property type="evidence" value="ECO:0007669"/>
    <property type="project" value="InterPro"/>
</dbReference>
<evidence type="ECO:0000259" key="4">
    <source>
        <dbReference type="Pfam" id="PF13947"/>
    </source>
</evidence>
<name>A0A9Q1A8T9_SALPP</name>
<dbReference type="EMBL" id="JAPFFK010000005">
    <property type="protein sequence ID" value="KAJ6762615.1"/>
    <property type="molecule type" value="Genomic_DNA"/>
</dbReference>
<evidence type="ECO:0000313" key="5">
    <source>
        <dbReference type="EMBL" id="KAJ6762615.1"/>
    </source>
</evidence>
<dbReference type="AlphaFoldDB" id="A0A9Q1A8T9"/>
<sequence length="179" mass="19855">MFLQVVVLLTLLSHMPALDACPKCGNMVVPYPLSTSDDCGNPRYRIYCNNGALEFLSAPGIYYRILSINPGGLKLDENLPFNISVRNTVMLFNCSDNILLSPLNCSSTSYCRQYEEIEEGSGCKGTLCCHFLKDSSMTSHRIRVRVGGCTAYTSVVDVQPKDPADAWNYGIELQWTSPH</sequence>
<comment type="caution">
    <text evidence="5">The sequence shown here is derived from an EMBL/GenBank/DDBJ whole genome shotgun (WGS) entry which is preliminary data.</text>
</comment>
<evidence type="ECO:0000313" key="6">
    <source>
        <dbReference type="Proteomes" id="UP001151532"/>
    </source>
</evidence>